<dbReference type="SUPFAM" id="SSF53850">
    <property type="entry name" value="Periplasmic binding protein-like II"/>
    <property type="match status" value="1"/>
</dbReference>
<evidence type="ECO:0000256" key="1">
    <source>
        <dbReference type="ARBA" id="ARBA00022729"/>
    </source>
</evidence>
<dbReference type="PANTHER" id="PTHR35936:SF19">
    <property type="entry name" value="AMINO-ACID-BINDING PROTEIN YXEM-RELATED"/>
    <property type="match status" value="1"/>
</dbReference>
<evidence type="ECO:0000313" key="3">
    <source>
        <dbReference type="EMBL" id="KAE8126950.1"/>
    </source>
</evidence>
<dbReference type="Pfam" id="PF00497">
    <property type="entry name" value="SBP_bac_3"/>
    <property type="match status" value="1"/>
</dbReference>
<evidence type="ECO:0000259" key="2">
    <source>
        <dbReference type="SMART" id="SM00062"/>
    </source>
</evidence>
<name>A0A5N6S5J3_9BIFI</name>
<dbReference type="PANTHER" id="PTHR35936">
    <property type="entry name" value="MEMBRANE-BOUND LYTIC MUREIN TRANSGLYCOSYLASE F"/>
    <property type="match status" value="1"/>
</dbReference>
<dbReference type="EMBL" id="QDAG01000010">
    <property type="protein sequence ID" value="KAE8126950.1"/>
    <property type="molecule type" value="Genomic_DNA"/>
</dbReference>
<proteinExistence type="predicted"/>
<dbReference type="Gene3D" id="3.40.190.10">
    <property type="entry name" value="Periplasmic binding protein-like II"/>
    <property type="match status" value="2"/>
</dbReference>
<evidence type="ECO:0000313" key="4">
    <source>
        <dbReference type="Proteomes" id="UP000325415"/>
    </source>
</evidence>
<organism evidence="3 4">
    <name type="scientific">Bifidobacterium tibiigranuli</name>
    <dbReference type="NCBI Taxonomy" id="2172043"/>
    <lineage>
        <taxon>Bacteria</taxon>
        <taxon>Bacillati</taxon>
        <taxon>Actinomycetota</taxon>
        <taxon>Actinomycetes</taxon>
        <taxon>Bifidobacteriales</taxon>
        <taxon>Bifidobacteriaceae</taxon>
        <taxon>Bifidobacterium</taxon>
    </lineage>
</organism>
<dbReference type="SMART" id="SM00062">
    <property type="entry name" value="PBPb"/>
    <property type="match status" value="1"/>
</dbReference>
<feature type="domain" description="Solute-binding protein family 3/N-terminal" evidence="2">
    <location>
        <begin position="90"/>
        <end position="338"/>
    </location>
</feature>
<keyword evidence="4" id="KW-1185">Reference proteome</keyword>
<keyword evidence="1" id="KW-0732">Signal</keyword>
<accession>A0A5N6S5J3</accession>
<dbReference type="Proteomes" id="UP000325415">
    <property type="component" value="Unassembled WGS sequence"/>
</dbReference>
<gene>
    <name evidence="3" type="ORF">DDE84_09830</name>
</gene>
<comment type="caution">
    <text evidence="3">The sequence shown here is derived from an EMBL/GenBank/DDBJ whole genome shotgun (WGS) entry which is preliminary data.</text>
</comment>
<dbReference type="InterPro" id="IPR001638">
    <property type="entry name" value="Solute-binding_3/MltF_N"/>
</dbReference>
<dbReference type="AlphaFoldDB" id="A0A5N6S5J3"/>
<protein>
    <recommendedName>
        <fullName evidence="2">Solute-binding protein family 3/N-terminal domain-containing protein</fullName>
    </recommendedName>
</protein>
<reference evidence="3 4" key="1">
    <citation type="submission" date="2018-04" db="EMBL/GenBank/DDBJ databases">
        <authorList>
            <person name="Eckel V.P."/>
            <person name="Vogel R.F."/>
        </authorList>
    </citation>
    <scope>NUCLEOTIDE SEQUENCE [LARGE SCALE GENOMIC DNA]</scope>
    <source>
        <strain evidence="4">TMW 2.1764</strain>
    </source>
</reference>
<sequence length="347" mass="38584">MRNSEHFYSERNAHGTSMHSVNAVQSLLVLCNNVRHKKKEKAMFSRKFGTKQRGRAAAAVVLAALMVMTSACGQRGDASGEAQSGAAAQTITVASSGTPAPMTYADKNGNLTGYEIELLKEVDKLTPQYKFNYEKVDFQGITAGIDSGKYQIGANFFNYTPERAQKFIFSKYPHYRDSASVLAKPGFAETHKFTKLSDLGGYTVPSDQQGAAWQVFVEDFNKMFPNKPMKIVYTGVDHATRLRQISQGQFDFGYGGRFHQKVYATDLGVKVEYIPIPDSVAQNDAQRKLLKSLRQETYFLFPKTAEGQKISDAVDKALVKLHQNGTMQKLSKHYLGYDMTGSNADWA</sequence>